<evidence type="ECO:0000256" key="11">
    <source>
        <dbReference type="ARBA" id="ARBA00023180"/>
    </source>
</evidence>
<dbReference type="GO" id="GO:0000298">
    <property type="term" value="F:endopolyphosphatase activity"/>
    <property type="evidence" value="ECO:0007669"/>
    <property type="project" value="UniProtKB-EC"/>
</dbReference>
<dbReference type="PIRSF" id="PIRSF027093">
    <property type="entry name" value="EndopolyPtase_N1"/>
    <property type="match status" value="1"/>
</dbReference>
<evidence type="ECO:0000256" key="6">
    <source>
        <dbReference type="ARBA" id="ARBA00022692"/>
    </source>
</evidence>
<proteinExistence type="inferred from homology"/>
<evidence type="ECO:0000256" key="12">
    <source>
        <dbReference type="SAM" id="MobiDB-lite"/>
    </source>
</evidence>
<evidence type="ECO:0000313" key="15">
    <source>
        <dbReference type="Proteomes" id="UP000275078"/>
    </source>
</evidence>
<dbReference type="EC" id="3.6.1.10" evidence="3"/>
<dbReference type="GO" id="GO:0008081">
    <property type="term" value="F:phosphoric diester hydrolase activity"/>
    <property type="evidence" value="ECO:0007669"/>
    <property type="project" value="TreeGrafter"/>
</dbReference>
<dbReference type="GO" id="GO:0006798">
    <property type="term" value="P:polyphosphate catabolic process"/>
    <property type="evidence" value="ECO:0007669"/>
    <property type="project" value="TreeGrafter"/>
</dbReference>
<dbReference type="SUPFAM" id="SSF56300">
    <property type="entry name" value="Metallo-dependent phosphatases"/>
    <property type="match status" value="1"/>
</dbReference>
<evidence type="ECO:0000313" key="14">
    <source>
        <dbReference type="EMBL" id="RPA80386.1"/>
    </source>
</evidence>
<keyword evidence="15" id="KW-1185">Reference proteome</keyword>
<dbReference type="GO" id="GO:0005774">
    <property type="term" value="C:vacuolar membrane"/>
    <property type="evidence" value="ECO:0007669"/>
    <property type="project" value="UniProtKB-SubCell"/>
</dbReference>
<evidence type="ECO:0000256" key="10">
    <source>
        <dbReference type="ARBA" id="ARBA00023136"/>
    </source>
</evidence>
<evidence type="ECO:0000256" key="9">
    <source>
        <dbReference type="ARBA" id="ARBA00022989"/>
    </source>
</evidence>
<evidence type="ECO:0000256" key="7">
    <source>
        <dbReference type="ARBA" id="ARBA00022801"/>
    </source>
</evidence>
<keyword evidence="5" id="KW-0926">Vacuole</keyword>
<comment type="subcellular location">
    <subcellularLocation>
        <location evidence="1">Vacuole membrane</location>
        <topology evidence="1">Single-pass type II membrane protein</topology>
    </subcellularLocation>
</comment>
<protein>
    <recommendedName>
        <fullName evidence="4">Endopolyphosphatase</fullName>
        <ecNumber evidence="3">3.6.1.10</ecNumber>
    </recommendedName>
</protein>
<feature type="compositionally biased region" description="Basic residues" evidence="12">
    <location>
        <begin position="528"/>
        <end position="542"/>
    </location>
</feature>
<feature type="compositionally biased region" description="Pro residues" evidence="12">
    <location>
        <begin position="415"/>
        <end position="424"/>
    </location>
</feature>
<accession>A0A3N4I4R5</accession>
<dbReference type="OrthoDB" id="348678at2759"/>
<feature type="region of interest" description="Disordered" evidence="12">
    <location>
        <begin position="526"/>
        <end position="549"/>
    </location>
</feature>
<organism evidence="14 15">
    <name type="scientific">Ascobolus immersus RN42</name>
    <dbReference type="NCBI Taxonomy" id="1160509"/>
    <lineage>
        <taxon>Eukaryota</taxon>
        <taxon>Fungi</taxon>
        <taxon>Dikarya</taxon>
        <taxon>Ascomycota</taxon>
        <taxon>Pezizomycotina</taxon>
        <taxon>Pezizomycetes</taxon>
        <taxon>Pezizales</taxon>
        <taxon>Ascobolaceae</taxon>
        <taxon>Ascobolus</taxon>
    </lineage>
</organism>
<gene>
    <name evidence="14" type="ORF">BJ508DRAFT_307394</name>
</gene>
<feature type="compositionally biased region" description="Basic and acidic residues" evidence="12">
    <location>
        <begin position="385"/>
        <end position="402"/>
    </location>
</feature>
<feature type="region of interest" description="Disordered" evidence="12">
    <location>
        <begin position="383"/>
        <end position="431"/>
    </location>
</feature>
<reference evidence="14 15" key="1">
    <citation type="journal article" date="2018" name="Nat. Ecol. Evol.">
        <title>Pezizomycetes genomes reveal the molecular basis of ectomycorrhizal truffle lifestyle.</title>
        <authorList>
            <person name="Murat C."/>
            <person name="Payen T."/>
            <person name="Noel B."/>
            <person name="Kuo A."/>
            <person name="Morin E."/>
            <person name="Chen J."/>
            <person name="Kohler A."/>
            <person name="Krizsan K."/>
            <person name="Balestrini R."/>
            <person name="Da Silva C."/>
            <person name="Montanini B."/>
            <person name="Hainaut M."/>
            <person name="Levati E."/>
            <person name="Barry K.W."/>
            <person name="Belfiori B."/>
            <person name="Cichocki N."/>
            <person name="Clum A."/>
            <person name="Dockter R.B."/>
            <person name="Fauchery L."/>
            <person name="Guy J."/>
            <person name="Iotti M."/>
            <person name="Le Tacon F."/>
            <person name="Lindquist E.A."/>
            <person name="Lipzen A."/>
            <person name="Malagnac F."/>
            <person name="Mello A."/>
            <person name="Molinier V."/>
            <person name="Miyauchi S."/>
            <person name="Poulain J."/>
            <person name="Riccioni C."/>
            <person name="Rubini A."/>
            <person name="Sitrit Y."/>
            <person name="Splivallo R."/>
            <person name="Traeger S."/>
            <person name="Wang M."/>
            <person name="Zifcakova L."/>
            <person name="Wipf D."/>
            <person name="Zambonelli A."/>
            <person name="Paolocci F."/>
            <person name="Nowrousian M."/>
            <person name="Ottonello S."/>
            <person name="Baldrian P."/>
            <person name="Spatafora J.W."/>
            <person name="Henrissat B."/>
            <person name="Nagy L.G."/>
            <person name="Aury J.M."/>
            <person name="Wincker P."/>
            <person name="Grigoriev I.V."/>
            <person name="Bonfante P."/>
            <person name="Martin F.M."/>
        </authorList>
    </citation>
    <scope>NUCLEOTIDE SEQUENCE [LARGE SCALE GENOMIC DNA]</scope>
    <source>
        <strain evidence="14 15">RN42</strain>
    </source>
</reference>
<dbReference type="InterPro" id="IPR004843">
    <property type="entry name" value="Calcineurin-like_PHP"/>
</dbReference>
<keyword evidence="6" id="KW-0812">Transmembrane</keyword>
<dbReference type="GO" id="GO:0000324">
    <property type="term" value="C:fungal-type vacuole"/>
    <property type="evidence" value="ECO:0007669"/>
    <property type="project" value="TreeGrafter"/>
</dbReference>
<dbReference type="PANTHER" id="PTHR10340:SF55">
    <property type="entry name" value="ENDOPOLYPHOSPHATASE"/>
    <property type="match status" value="1"/>
</dbReference>
<dbReference type="InterPro" id="IPR012358">
    <property type="entry name" value="EndopolyPtase_N1"/>
</dbReference>
<keyword evidence="10" id="KW-0472">Membrane</keyword>
<feature type="domain" description="Calcineurin-like phosphoesterase" evidence="13">
    <location>
        <begin position="48"/>
        <end position="249"/>
    </location>
</feature>
<keyword evidence="7" id="KW-0378">Hydrolase</keyword>
<dbReference type="PANTHER" id="PTHR10340">
    <property type="entry name" value="SPHINGOMYELIN PHOSPHODIESTERASE"/>
    <property type="match status" value="1"/>
</dbReference>
<feature type="compositionally biased region" description="Basic residues" evidence="12">
    <location>
        <begin position="403"/>
        <end position="414"/>
    </location>
</feature>
<dbReference type="AlphaFoldDB" id="A0A3N4I4R5"/>
<dbReference type="STRING" id="1160509.A0A3N4I4R5"/>
<evidence type="ECO:0000256" key="4">
    <source>
        <dbReference type="ARBA" id="ARBA00014458"/>
    </source>
</evidence>
<comment type="similarity">
    <text evidence="2">Belongs to the endopolyphosphatase PPN1 family.</text>
</comment>
<dbReference type="Pfam" id="PF00149">
    <property type="entry name" value="Metallophos"/>
    <property type="match status" value="1"/>
</dbReference>
<evidence type="ECO:0000256" key="2">
    <source>
        <dbReference type="ARBA" id="ARBA00010399"/>
    </source>
</evidence>
<sequence>MHPDMYYKPHASPAYGCHRKVKGSSEEKSMVGIYGAMRTNCDSPFALINATFDWLEDNLKNEVDFVIWTGDSARHDNDERIPRTNKEVWGLNELMAKKMMQVFGDPEKDDWAVPIVPTVGNNDILPHNVMVAGPTSTIRYYLQLWSKFIPATQYHVFNRGAYFWKQVLPGSPPHGKVPGKGGLAVMSLNTMYFFQNNGAVDGCDIESEPGYLEMEWLRAQLELMRTENMKVILIGHVPPARVKDAFEDTWRKRNWDETCWKKYALYTRQFRDIIVANIYGHMNLDHFILTDTNDALPPKKHKKKKTLSDPNDFSIESAGDYLTSLRAEFERLPKVTGAEEDDLTLHKLSERYSLALVSPSVVPNYFPTLRVFTYNTTDLHIPEQGGREAQTEDVVHTSDVHINKKKKDKKKPKKPTMPPGPPEGSLPGPAYSPQTFSLLGYTQYFANITEYNKRPDRFTYNVEYDTRTDEEYAFALKDGLTVRNFIRLAKGMVDARKIGRPEDTDLLDDDEVDGLNQELEFEVDATKKDKKKDKKKKNKGRKGGSNPEKDRLWDIFIKRAFTCAVPDEELQYI</sequence>
<name>A0A3N4I4R5_ASCIM</name>
<evidence type="ECO:0000256" key="3">
    <source>
        <dbReference type="ARBA" id="ARBA00012459"/>
    </source>
</evidence>
<keyword evidence="9" id="KW-1133">Transmembrane helix</keyword>
<dbReference type="Proteomes" id="UP000275078">
    <property type="component" value="Unassembled WGS sequence"/>
</dbReference>
<dbReference type="EMBL" id="ML119688">
    <property type="protein sequence ID" value="RPA80386.1"/>
    <property type="molecule type" value="Genomic_DNA"/>
</dbReference>
<evidence type="ECO:0000256" key="5">
    <source>
        <dbReference type="ARBA" id="ARBA00022554"/>
    </source>
</evidence>
<dbReference type="Gene3D" id="3.60.21.10">
    <property type="match status" value="1"/>
</dbReference>
<dbReference type="InterPro" id="IPR029052">
    <property type="entry name" value="Metallo-depent_PP-like"/>
</dbReference>
<keyword evidence="11" id="KW-0325">Glycoprotein</keyword>
<dbReference type="GO" id="GO:0004309">
    <property type="term" value="F:exopolyphosphatase activity"/>
    <property type="evidence" value="ECO:0007669"/>
    <property type="project" value="TreeGrafter"/>
</dbReference>
<evidence type="ECO:0000256" key="1">
    <source>
        <dbReference type="ARBA" id="ARBA00004576"/>
    </source>
</evidence>
<keyword evidence="8" id="KW-0735">Signal-anchor</keyword>
<evidence type="ECO:0000256" key="8">
    <source>
        <dbReference type="ARBA" id="ARBA00022968"/>
    </source>
</evidence>
<evidence type="ECO:0000259" key="13">
    <source>
        <dbReference type="Pfam" id="PF00149"/>
    </source>
</evidence>